<organism evidence="2 3">
    <name type="scientific">Amycolatopsis xylanica</name>
    <dbReference type="NCBI Taxonomy" id="589385"/>
    <lineage>
        <taxon>Bacteria</taxon>
        <taxon>Bacillati</taxon>
        <taxon>Actinomycetota</taxon>
        <taxon>Actinomycetes</taxon>
        <taxon>Pseudonocardiales</taxon>
        <taxon>Pseudonocardiaceae</taxon>
        <taxon>Amycolatopsis</taxon>
    </lineage>
</organism>
<keyword evidence="3" id="KW-1185">Reference proteome</keyword>
<dbReference type="CDD" id="cd06587">
    <property type="entry name" value="VOC"/>
    <property type="match status" value="1"/>
</dbReference>
<dbReference type="PROSITE" id="PS51819">
    <property type="entry name" value="VOC"/>
    <property type="match status" value="1"/>
</dbReference>
<dbReference type="AlphaFoldDB" id="A0A1H3Q6Y5"/>
<reference evidence="2 3" key="1">
    <citation type="submission" date="2016-10" db="EMBL/GenBank/DDBJ databases">
        <authorList>
            <person name="de Groot N.N."/>
        </authorList>
    </citation>
    <scope>NUCLEOTIDE SEQUENCE [LARGE SCALE GENOMIC DNA]</scope>
    <source>
        <strain evidence="2 3">CPCC 202699</strain>
    </source>
</reference>
<evidence type="ECO:0000313" key="3">
    <source>
        <dbReference type="Proteomes" id="UP000199515"/>
    </source>
</evidence>
<dbReference type="STRING" id="589385.SAMN05421504_109144"/>
<dbReference type="PANTHER" id="PTHR35908:SF1">
    <property type="entry name" value="CONSERVED PROTEIN"/>
    <property type="match status" value="1"/>
</dbReference>
<name>A0A1H3Q6Y5_9PSEU</name>
<dbReference type="Pfam" id="PF18029">
    <property type="entry name" value="Glyoxalase_6"/>
    <property type="match status" value="2"/>
</dbReference>
<evidence type="ECO:0000259" key="1">
    <source>
        <dbReference type="PROSITE" id="PS51819"/>
    </source>
</evidence>
<dbReference type="InterPro" id="IPR037523">
    <property type="entry name" value="VOC_core"/>
</dbReference>
<dbReference type="InterPro" id="IPR029068">
    <property type="entry name" value="Glyas_Bleomycin-R_OHBP_Dase"/>
</dbReference>
<accession>A0A1H3Q6Y5</accession>
<protein>
    <recommendedName>
        <fullName evidence="1">VOC domain-containing protein</fullName>
    </recommendedName>
</protein>
<dbReference type="InterPro" id="IPR041581">
    <property type="entry name" value="Glyoxalase_6"/>
</dbReference>
<dbReference type="SUPFAM" id="SSF54593">
    <property type="entry name" value="Glyoxalase/Bleomycin resistance protein/Dihydroxybiphenyl dioxygenase"/>
    <property type="match status" value="1"/>
</dbReference>
<dbReference type="EMBL" id="FNON01000009">
    <property type="protein sequence ID" value="SDZ09030.1"/>
    <property type="molecule type" value="Genomic_DNA"/>
</dbReference>
<proteinExistence type="predicted"/>
<dbReference type="PANTHER" id="PTHR35908">
    <property type="entry name" value="HYPOTHETICAL FUSION PROTEIN"/>
    <property type="match status" value="1"/>
</dbReference>
<dbReference type="RefSeq" id="WP_091296362.1">
    <property type="nucleotide sequence ID" value="NZ_FNON01000009.1"/>
</dbReference>
<dbReference type="OrthoDB" id="3212826at2"/>
<dbReference type="Proteomes" id="UP000199515">
    <property type="component" value="Unassembled WGS sequence"/>
</dbReference>
<sequence length="219" mass="23517">MAIRNLVFDANDPGAAARFWAGSLGWQQAAEAEVRPPASDGCEFGLVFLQSHQPKQGKNRLHLDLASHTADHQKSIVDKALSLGARHLDLGQGDVPWVVLADPEGNEFCVLEPRDVYLTAGALAALVIDSHEPDVLATFWSGATGWPIKNRDPAIVGLQASSDRGPWLECLRTKDIKTGMNRLRLRITAPDVGSLRAAGAMPLGTGLMADPEGNEFHLG</sequence>
<dbReference type="Gene3D" id="3.10.180.10">
    <property type="entry name" value="2,3-Dihydroxybiphenyl 1,2-Dioxygenase, domain 1"/>
    <property type="match status" value="2"/>
</dbReference>
<feature type="domain" description="VOC" evidence="1">
    <location>
        <begin position="2"/>
        <end position="113"/>
    </location>
</feature>
<evidence type="ECO:0000313" key="2">
    <source>
        <dbReference type="EMBL" id="SDZ09030.1"/>
    </source>
</evidence>
<gene>
    <name evidence="2" type="ORF">SAMN05421504_109144</name>
</gene>